<organism evidence="3 4">
    <name type="scientific">Formimonas warabiya</name>
    <dbReference type="NCBI Taxonomy" id="1761012"/>
    <lineage>
        <taxon>Bacteria</taxon>
        <taxon>Bacillati</taxon>
        <taxon>Bacillota</taxon>
        <taxon>Clostridia</taxon>
        <taxon>Eubacteriales</taxon>
        <taxon>Peptococcaceae</taxon>
        <taxon>Candidatus Formimonas</taxon>
    </lineage>
</organism>
<dbReference type="AlphaFoldDB" id="A0A3G1L0W2"/>
<name>A0A3G1L0W2_FORW1</name>
<keyword evidence="1" id="KW-0812">Transmembrane</keyword>
<evidence type="ECO:0000259" key="2">
    <source>
        <dbReference type="Pfam" id="PF04892"/>
    </source>
</evidence>
<accession>A0A3G1L0W2</accession>
<dbReference type="InterPro" id="IPR006976">
    <property type="entry name" value="VanZ-like"/>
</dbReference>
<keyword evidence="4" id="KW-1185">Reference proteome</keyword>
<feature type="transmembrane region" description="Helical" evidence="1">
    <location>
        <begin position="141"/>
        <end position="159"/>
    </location>
</feature>
<evidence type="ECO:0000313" key="3">
    <source>
        <dbReference type="EMBL" id="ATW28413.1"/>
    </source>
</evidence>
<dbReference type="KEGG" id="fwa:DCMF_06550"/>
<gene>
    <name evidence="3" type="ORF">DCMF_06550</name>
</gene>
<feature type="domain" description="VanZ-like" evidence="2">
    <location>
        <begin position="4"/>
        <end position="152"/>
    </location>
</feature>
<dbReference type="NCBIfam" id="NF037970">
    <property type="entry name" value="vanZ_1"/>
    <property type="match status" value="1"/>
</dbReference>
<sequence>MILFLLFIGWTGMIFYFSSQPPERSYSQSGMTVKMLRTVNDLFDITDTHLYGKLEHVLKNTWPFSKYQSTNAVVRKSAHFGMYFLLGMLSAAFGYLYAKKMLIGFLLGVSLPVVIAVLDEFNQEFVGRTSSLNDVIIDGTGALTGTLIIIFLTGVVKIIRSVNRKLRK</sequence>
<protein>
    <recommendedName>
        <fullName evidence="2">VanZ-like domain-containing protein</fullName>
    </recommendedName>
</protein>
<proteinExistence type="predicted"/>
<reference evidence="3 4" key="1">
    <citation type="submission" date="2016-10" db="EMBL/GenBank/DDBJ databases">
        <title>Complete Genome Sequence of Peptococcaceae strain DCMF.</title>
        <authorList>
            <person name="Edwards R.J."/>
            <person name="Holland S.I."/>
            <person name="Deshpande N.P."/>
            <person name="Wong Y.K."/>
            <person name="Ertan H."/>
            <person name="Manefield M."/>
            <person name="Russell T.L."/>
            <person name="Lee M.J."/>
        </authorList>
    </citation>
    <scope>NUCLEOTIDE SEQUENCE [LARGE SCALE GENOMIC DNA]</scope>
    <source>
        <strain evidence="3 4">DCMF</strain>
    </source>
</reference>
<feature type="transmembrane region" description="Helical" evidence="1">
    <location>
        <begin position="102"/>
        <end position="121"/>
    </location>
</feature>
<evidence type="ECO:0000313" key="4">
    <source>
        <dbReference type="Proteomes" id="UP000323521"/>
    </source>
</evidence>
<keyword evidence="1" id="KW-1133">Transmembrane helix</keyword>
<dbReference type="EMBL" id="CP017634">
    <property type="protein sequence ID" value="ATW28413.1"/>
    <property type="molecule type" value="Genomic_DNA"/>
</dbReference>
<keyword evidence="1" id="KW-0472">Membrane</keyword>
<evidence type="ECO:0000256" key="1">
    <source>
        <dbReference type="SAM" id="Phobius"/>
    </source>
</evidence>
<feature type="transmembrane region" description="Helical" evidence="1">
    <location>
        <begin position="80"/>
        <end position="97"/>
    </location>
</feature>
<dbReference type="Proteomes" id="UP000323521">
    <property type="component" value="Chromosome"/>
</dbReference>
<dbReference type="Pfam" id="PF04892">
    <property type="entry name" value="VanZ"/>
    <property type="match status" value="1"/>
</dbReference>